<gene>
    <name evidence="1" type="ORF">Pla8534_16930</name>
</gene>
<keyword evidence="2" id="KW-1185">Reference proteome</keyword>
<dbReference type="EMBL" id="CP036433">
    <property type="protein sequence ID" value="QDU93908.1"/>
    <property type="molecule type" value="Genomic_DNA"/>
</dbReference>
<accession>A0A518DQ03</accession>
<evidence type="ECO:0000313" key="1">
    <source>
        <dbReference type="EMBL" id="QDU93908.1"/>
    </source>
</evidence>
<evidence type="ECO:0000313" key="2">
    <source>
        <dbReference type="Proteomes" id="UP000317648"/>
    </source>
</evidence>
<dbReference type="Proteomes" id="UP000317648">
    <property type="component" value="Chromosome"/>
</dbReference>
<protein>
    <submittedName>
        <fullName evidence="1">Uncharacterized protein</fullName>
    </submittedName>
</protein>
<dbReference type="AlphaFoldDB" id="A0A518DQ03"/>
<proteinExistence type="predicted"/>
<sequence>MNEFQLISDSFGTGEHGNHLADLEQRLHVVVECFLFATPLSTADVEAVHEQLARQGMDERFKRNEEYFANLKRNVVADPDRFMNTVDPDKLGPSDRFYIKYEIDNATSSLVDMDEFVREYTYAFTDPPYGIRCSCDDEKRAICSQSMTRLFGDLSDFTIRKWSTDWSNYFDAGNEWWGAFLWTLVSDDGRGWWIGASTTD</sequence>
<dbReference type="KEGG" id="lcre:Pla8534_16930"/>
<reference evidence="1 2" key="1">
    <citation type="submission" date="2019-02" db="EMBL/GenBank/DDBJ databases">
        <title>Deep-cultivation of Planctomycetes and their phenomic and genomic characterization uncovers novel biology.</title>
        <authorList>
            <person name="Wiegand S."/>
            <person name="Jogler M."/>
            <person name="Boedeker C."/>
            <person name="Pinto D."/>
            <person name="Vollmers J."/>
            <person name="Rivas-Marin E."/>
            <person name="Kohn T."/>
            <person name="Peeters S.H."/>
            <person name="Heuer A."/>
            <person name="Rast P."/>
            <person name="Oberbeckmann S."/>
            <person name="Bunk B."/>
            <person name="Jeske O."/>
            <person name="Meyerdierks A."/>
            <person name="Storesund J.E."/>
            <person name="Kallscheuer N."/>
            <person name="Luecker S."/>
            <person name="Lage O.M."/>
            <person name="Pohl T."/>
            <person name="Merkel B.J."/>
            <person name="Hornburger P."/>
            <person name="Mueller R.-W."/>
            <person name="Bruemmer F."/>
            <person name="Labrenz M."/>
            <person name="Spormann A.M."/>
            <person name="Op den Camp H."/>
            <person name="Overmann J."/>
            <person name="Amann R."/>
            <person name="Jetten M.S.M."/>
            <person name="Mascher T."/>
            <person name="Medema M.H."/>
            <person name="Devos D.P."/>
            <person name="Kaster A.-K."/>
            <person name="Ovreas L."/>
            <person name="Rohde M."/>
            <person name="Galperin M.Y."/>
            <person name="Jogler C."/>
        </authorList>
    </citation>
    <scope>NUCLEOTIDE SEQUENCE [LARGE SCALE GENOMIC DNA]</scope>
    <source>
        <strain evidence="1 2">Pla85_3_4</strain>
    </source>
</reference>
<organism evidence="1 2">
    <name type="scientific">Lignipirellula cremea</name>
    <dbReference type="NCBI Taxonomy" id="2528010"/>
    <lineage>
        <taxon>Bacteria</taxon>
        <taxon>Pseudomonadati</taxon>
        <taxon>Planctomycetota</taxon>
        <taxon>Planctomycetia</taxon>
        <taxon>Pirellulales</taxon>
        <taxon>Pirellulaceae</taxon>
        <taxon>Lignipirellula</taxon>
    </lineage>
</organism>
<name>A0A518DQ03_9BACT</name>